<protein>
    <submittedName>
        <fullName evidence="2">Uncharacterized protein</fullName>
    </submittedName>
</protein>
<feature type="compositionally biased region" description="Acidic residues" evidence="1">
    <location>
        <begin position="372"/>
        <end position="396"/>
    </location>
</feature>
<dbReference type="OMA" id="YSTHAQF"/>
<gene>
    <name evidence="2" type="ORF">F503_08818</name>
</gene>
<feature type="compositionally biased region" description="Polar residues" evidence="1">
    <location>
        <begin position="120"/>
        <end position="129"/>
    </location>
</feature>
<dbReference type="STRING" id="1262450.S3BU28"/>
<feature type="region of interest" description="Disordered" evidence="1">
    <location>
        <begin position="358"/>
        <end position="396"/>
    </location>
</feature>
<feature type="compositionally biased region" description="Polar residues" evidence="1">
    <location>
        <begin position="78"/>
        <end position="88"/>
    </location>
</feature>
<dbReference type="HOGENOM" id="CLU_049467_0_0_1"/>
<keyword evidence="3" id="KW-1185">Reference proteome</keyword>
<evidence type="ECO:0000313" key="3">
    <source>
        <dbReference type="Proteomes" id="UP000016923"/>
    </source>
</evidence>
<evidence type="ECO:0000313" key="2">
    <source>
        <dbReference type="EMBL" id="EPE02941.1"/>
    </source>
</evidence>
<dbReference type="Proteomes" id="UP000016923">
    <property type="component" value="Unassembled WGS sequence"/>
</dbReference>
<sequence>MSFLYGNTFAMPQAPLQSHYVQAQPQQQHYISAHEHDAFYQDISRQLAAASASSASSSTIRRRHSRSSQSAMRIVKPSSANNSPTSSIVRRRMPPSATMAARPARPVSWHPSSSSNNNNTSYLMPQYQPQPHHYFSANTPLQADDLAFPSSTYSNQTSPSTAFSPYLSTYEVPSTNAYSNAHAQSQYYSPNPWALSPSTLPVPSGAAMFDKLPSPDCPPLINLPPSLDVDAELELELELDAQDREEVFRQQQEQCRQQVAAMHRMHNMQTLNTASSSSSSSSSEYAYAIRAPRTPPMCTLNSEPAAVAVSAAPEDDTDGEILVGMGLYDPPEKSFQEVDPTLQSYRSSVAQLLGAAYTMPTPTGKGLKLEDSWEPPENMDDEDEDDDERDAEGEDQ</sequence>
<organism evidence="2 3">
    <name type="scientific">Ophiostoma piceae (strain UAMH 11346)</name>
    <name type="common">Sap stain fungus</name>
    <dbReference type="NCBI Taxonomy" id="1262450"/>
    <lineage>
        <taxon>Eukaryota</taxon>
        <taxon>Fungi</taxon>
        <taxon>Dikarya</taxon>
        <taxon>Ascomycota</taxon>
        <taxon>Pezizomycotina</taxon>
        <taxon>Sordariomycetes</taxon>
        <taxon>Sordariomycetidae</taxon>
        <taxon>Ophiostomatales</taxon>
        <taxon>Ophiostomataceae</taxon>
        <taxon>Ophiostoma</taxon>
    </lineage>
</organism>
<dbReference type="eggNOG" id="ENOG502SYFI">
    <property type="taxonomic scope" value="Eukaryota"/>
</dbReference>
<accession>S3BU28</accession>
<reference evidence="2 3" key="1">
    <citation type="journal article" date="2013" name="BMC Genomics">
        <title>The genome and transcriptome of the pine saprophyte Ophiostoma piceae, and a comparison with the bark beetle-associated pine pathogen Grosmannia clavigera.</title>
        <authorList>
            <person name="Haridas S."/>
            <person name="Wang Y."/>
            <person name="Lim L."/>
            <person name="Massoumi Alamouti S."/>
            <person name="Jackman S."/>
            <person name="Docking R."/>
            <person name="Robertson G."/>
            <person name="Birol I."/>
            <person name="Bohlmann J."/>
            <person name="Breuil C."/>
        </authorList>
    </citation>
    <scope>NUCLEOTIDE SEQUENCE [LARGE SCALE GENOMIC DNA]</scope>
    <source>
        <strain evidence="2 3">UAMH 11346</strain>
    </source>
</reference>
<dbReference type="EMBL" id="KE148172">
    <property type="protein sequence ID" value="EPE02941.1"/>
    <property type="molecule type" value="Genomic_DNA"/>
</dbReference>
<feature type="region of interest" description="Disordered" evidence="1">
    <location>
        <begin position="51"/>
        <end position="136"/>
    </location>
</feature>
<dbReference type="VEuPathDB" id="FungiDB:F503_08818"/>
<dbReference type="AlphaFoldDB" id="S3BU28"/>
<name>S3BU28_OPHP1</name>
<proteinExistence type="predicted"/>
<dbReference type="OrthoDB" id="5378435at2759"/>
<evidence type="ECO:0000256" key="1">
    <source>
        <dbReference type="SAM" id="MobiDB-lite"/>
    </source>
</evidence>